<accession>A0A9P8LAA4</accession>
<keyword evidence="2" id="KW-1185">Reference proteome</keyword>
<protein>
    <submittedName>
        <fullName evidence="1">Uncharacterized protein</fullName>
    </submittedName>
</protein>
<dbReference type="EMBL" id="JAGHQM010000842">
    <property type="protein sequence ID" value="KAH0558451.1"/>
    <property type="molecule type" value="Genomic_DNA"/>
</dbReference>
<sequence length="145" mass="15965">MINGPYNEQIFDHADWLQNVIGIPNLTSDVLLILDCYMEGLSGDNSGNERISYVFDDDYAWARYGIIFAGYTQKSIRPGKLADHLMSTLEDLTYSEQPEAMHGLVDCNFVVSKLTDTLRGVEDGMTPMFMGSDSGGSIVLAPISA</sequence>
<organism evidence="1 2">
    <name type="scientific">Trichoglossum hirsutum</name>
    <dbReference type="NCBI Taxonomy" id="265104"/>
    <lineage>
        <taxon>Eukaryota</taxon>
        <taxon>Fungi</taxon>
        <taxon>Dikarya</taxon>
        <taxon>Ascomycota</taxon>
        <taxon>Pezizomycotina</taxon>
        <taxon>Geoglossomycetes</taxon>
        <taxon>Geoglossales</taxon>
        <taxon>Geoglossaceae</taxon>
        <taxon>Trichoglossum</taxon>
    </lineage>
</organism>
<gene>
    <name evidence="1" type="ORF">GP486_004897</name>
</gene>
<dbReference type="Proteomes" id="UP000750711">
    <property type="component" value="Unassembled WGS sequence"/>
</dbReference>
<reference evidence="1" key="1">
    <citation type="submission" date="2021-03" db="EMBL/GenBank/DDBJ databases">
        <title>Comparative genomics and phylogenomic investigation of the class Geoglossomycetes provide insights into ecological specialization and systematics.</title>
        <authorList>
            <person name="Melie T."/>
            <person name="Pirro S."/>
            <person name="Miller A.N."/>
            <person name="Quandt A."/>
        </authorList>
    </citation>
    <scope>NUCLEOTIDE SEQUENCE</scope>
    <source>
        <strain evidence="1">CAQ_001_2017</strain>
    </source>
</reference>
<comment type="caution">
    <text evidence="1">The sequence shown here is derived from an EMBL/GenBank/DDBJ whole genome shotgun (WGS) entry which is preliminary data.</text>
</comment>
<proteinExistence type="predicted"/>
<name>A0A9P8LAA4_9PEZI</name>
<evidence type="ECO:0000313" key="1">
    <source>
        <dbReference type="EMBL" id="KAH0558451.1"/>
    </source>
</evidence>
<evidence type="ECO:0000313" key="2">
    <source>
        <dbReference type="Proteomes" id="UP000750711"/>
    </source>
</evidence>
<dbReference type="AlphaFoldDB" id="A0A9P8LAA4"/>